<dbReference type="Pfam" id="PF14733">
    <property type="entry name" value="ACDC"/>
    <property type="match status" value="1"/>
</dbReference>
<name>A0ABQ7J3Q5_9APIC</name>
<keyword evidence="4" id="KW-0804">Transcription</keyword>
<dbReference type="InterPro" id="IPR001471">
    <property type="entry name" value="AP2/ERF_dom"/>
</dbReference>
<reference evidence="9 10" key="1">
    <citation type="journal article" date="2020" name="bioRxiv">
        <title>Metabolic contributions of an alphaproteobacterial endosymbiont in the apicomplexan Cardiosporidium cionae.</title>
        <authorList>
            <person name="Hunter E.S."/>
            <person name="Paight C.J."/>
            <person name="Lane C.E."/>
        </authorList>
    </citation>
    <scope>NUCLEOTIDE SEQUENCE [LARGE SCALE GENOMIC DNA]</scope>
    <source>
        <strain evidence="9">ESH_2018</strain>
    </source>
</reference>
<evidence type="ECO:0000259" key="8">
    <source>
        <dbReference type="Pfam" id="PF14733"/>
    </source>
</evidence>
<evidence type="ECO:0000313" key="9">
    <source>
        <dbReference type="EMBL" id="KAF8817727.1"/>
    </source>
</evidence>
<comment type="subcellular location">
    <subcellularLocation>
        <location evidence="1">Nucleus</location>
    </subcellularLocation>
</comment>
<feature type="region of interest" description="Disordered" evidence="6">
    <location>
        <begin position="1"/>
        <end position="56"/>
    </location>
</feature>
<comment type="caution">
    <text evidence="9">The sequence shown here is derived from an EMBL/GenBank/DDBJ whole genome shotgun (WGS) entry which is preliminary data.</text>
</comment>
<dbReference type="Pfam" id="PF00847">
    <property type="entry name" value="AP2"/>
    <property type="match status" value="1"/>
</dbReference>
<feature type="region of interest" description="Disordered" evidence="6">
    <location>
        <begin position="146"/>
        <end position="182"/>
    </location>
</feature>
<organism evidence="9 10">
    <name type="scientific">Cardiosporidium cionae</name>
    <dbReference type="NCBI Taxonomy" id="476202"/>
    <lineage>
        <taxon>Eukaryota</taxon>
        <taxon>Sar</taxon>
        <taxon>Alveolata</taxon>
        <taxon>Apicomplexa</taxon>
        <taxon>Aconoidasida</taxon>
        <taxon>Nephromycida</taxon>
        <taxon>Cardiosporidium</taxon>
    </lineage>
</organism>
<feature type="domain" description="AP2/ERF" evidence="7">
    <location>
        <begin position="92"/>
        <end position="142"/>
    </location>
</feature>
<evidence type="ECO:0000256" key="1">
    <source>
        <dbReference type="ARBA" id="ARBA00004123"/>
    </source>
</evidence>
<evidence type="ECO:0000256" key="2">
    <source>
        <dbReference type="ARBA" id="ARBA00023015"/>
    </source>
</evidence>
<evidence type="ECO:0000256" key="6">
    <source>
        <dbReference type="SAM" id="MobiDB-lite"/>
    </source>
</evidence>
<evidence type="ECO:0000259" key="7">
    <source>
        <dbReference type="Pfam" id="PF00847"/>
    </source>
</evidence>
<evidence type="ECO:0000256" key="4">
    <source>
        <dbReference type="ARBA" id="ARBA00023163"/>
    </source>
</evidence>
<dbReference type="Proteomes" id="UP000823046">
    <property type="component" value="Unassembled WGS sequence"/>
</dbReference>
<keyword evidence="2" id="KW-0805">Transcription regulation</keyword>
<keyword evidence="3" id="KW-0238">DNA-binding</keyword>
<sequence length="367" mass="41841">MDYNQKSSDVEGERSRGKKSYRYESPDSSPEAENSAADSDSSYSPSPMPPRARKEERPIEAFEEEQEAGSPSKYVHKQELRAQMLLKLELLPRVAGVCFDRNRQRWIAHWKVGGKYVKNYFPVSQYGFEAGRNVAIRCRRDAEKQLQLNNPAPAEPKVATPPSPAKSHYLPRASRQQTQRPVVGVTFDRRKQSWLASYTAYRSFPVSEFGYHSARKLAVEYRNSKTSRKGSKHDMEEEADNNYQPQFSDVSLVTLPLDSKAKKENNARSTHGTDFQLTHRAVQIILGDLKVACLSKLREFLPMNLLEFYVQLVDQHLATAFNASSIQQLRPYVTLFCHCILNKCLPSVLQANEVHNLLDSMSRLPKA</sequence>
<evidence type="ECO:0000256" key="5">
    <source>
        <dbReference type="ARBA" id="ARBA00023242"/>
    </source>
</evidence>
<dbReference type="Gene3D" id="1.20.5.2050">
    <property type="match status" value="2"/>
</dbReference>
<protein>
    <submittedName>
        <fullName evidence="9">AP2 domain transcription factor AP2VIIa-9</fullName>
    </submittedName>
</protein>
<feature type="compositionally biased region" description="Basic and acidic residues" evidence="6">
    <location>
        <begin position="8"/>
        <end position="25"/>
    </location>
</feature>
<proteinExistence type="predicted"/>
<accession>A0ABQ7J3Q5</accession>
<keyword evidence="5" id="KW-0539">Nucleus</keyword>
<evidence type="ECO:0000313" key="10">
    <source>
        <dbReference type="Proteomes" id="UP000823046"/>
    </source>
</evidence>
<feature type="domain" description="AP2-coincident C-terminal" evidence="8">
    <location>
        <begin position="275"/>
        <end position="360"/>
    </location>
</feature>
<dbReference type="EMBL" id="JADAQX010001750">
    <property type="protein sequence ID" value="KAF8817727.1"/>
    <property type="molecule type" value="Genomic_DNA"/>
</dbReference>
<gene>
    <name evidence="9" type="primary">AP2VIIA9</name>
    <name evidence="9" type="ORF">IE077_004546</name>
</gene>
<dbReference type="InterPro" id="IPR028078">
    <property type="entry name" value="ACDC"/>
</dbReference>
<feature type="compositionally biased region" description="Low complexity" evidence="6">
    <location>
        <begin position="26"/>
        <end position="45"/>
    </location>
</feature>
<keyword evidence="10" id="KW-1185">Reference proteome</keyword>
<evidence type="ECO:0000256" key="3">
    <source>
        <dbReference type="ARBA" id="ARBA00023125"/>
    </source>
</evidence>